<accession>A0A0X1KLA1</accession>
<sequence length="77" mass="8935">MGEIVLRITVPDGWGEEMKKALERRLVIDVARELQKRIEEAKRFEEIVGSIRIEDEGKARALEDEIAREIARRYGVV</sequence>
<dbReference type="Proteomes" id="UP000062043">
    <property type="component" value="Chromosome"/>
</dbReference>
<dbReference type="PATRIC" id="fig|1432656.3.peg.1482"/>
<dbReference type="STRING" id="1432656.X802_07615"/>
<evidence type="ECO:0000313" key="1">
    <source>
        <dbReference type="EMBL" id="AJC72042.1"/>
    </source>
</evidence>
<organism evidence="1 2">
    <name type="scientific">Thermococcus guaymasensis DSM 11113</name>
    <dbReference type="NCBI Taxonomy" id="1432656"/>
    <lineage>
        <taxon>Archaea</taxon>
        <taxon>Methanobacteriati</taxon>
        <taxon>Methanobacteriota</taxon>
        <taxon>Thermococci</taxon>
        <taxon>Thermococcales</taxon>
        <taxon>Thermococcaceae</taxon>
        <taxon>Thermococcus</taxon>
    </lineage>
</organism>
<reference evidence="1 2" key="1">
    <citation type="submission" date="2014-01" db="EMBL/GenBank/DDBJ databases">
        <title>Genome sequencing of Thermococcus guaymasensis.</title>
        <authorList>
            <person name="Zhang X."/>
            <person name="Alvare G."/>
            <person name="Fristensky B."/>
            <person name="Chen L."/>
            <person name="Suen T."/>
            <person name="Chen Q."/>
            <person name="Ma K."/>
        </authorList>
    </citation>
    <scope>NUCLEOTIDE SEQUENCE [LARGE SCALE GENOMIC DNA]</scope>
    <source>
        <strain evidence="1 2">DSM 11113</strain>
    </source>
</reference>
<dbReference type="EMBL" id="CP007140">
    <property type="protein sequence ID" value="AJC72042.1"/>
    <property type="molecule type" value="Genomic_DNA"/>
</dbReference>
<evidence type="ECO:0000313" key="2">
    <source>
        <dbReference type="Proteomes" id="UP000062043"/>
    </source>
</evidence>
<keyword evidence="2" id="KW-1185">Reference proteome</keyword>
<dbReference type="GeneID" id="27135522"/>
<dbReference type="RefSeq" id="WP_169743135.1">
    <property type="nucleotide sequence ID" value="NZ_CP007140.1"/>
</dbReference>
<name>A0A0X1KLA1_9EURY</name>
<dbReference type="OrthoDB" id="102126at2157"/>
<dbReference type="KEGG" id="tgy:X802_07615"/>
<gene>
    <name evidence="1" type="ORF">X802_07615</name>
</gene>
<protein>
    <submittedName>
        <fullName evidence="1">Uncharacterized protein</fullName>
    </submittedName>
</protein>
<dbReference type="AlphaFoldDB" id="A0A0X1KLA1"/>
<proteinExistence type="predicted"/>